<dbReference type="PANTHER" id="PTHR39425:SF1">
    <property type="entry name" value="CYTOCHROME C7-LIKE DOMAIN-CONTAINING PROTEIN"/>
    <property type="match status" value="1"/>
</dbReference>
<feature type="domain" description="Doubled CXXCH motif" evidence="1">
    <location>
        <begin position="252"/>
        <end position="290"/>
    </location>
</feature>
<dbReference type="RefSeq" id="WP_260748249.1">
    <property type="nucleotide sequence ID" value="NZ_CP092109.1"/>
</dbReference>
<feature type="domain" description="Doubled CXXCH motif" evidence="1">
    <location>
        <begin position="161"/>
        <end position="197"/>
    </location>
</feature>
<sequence>MSYVAQGARLSKIAARQGNLVATGALVVALMLLALLLPRYAVAAFAQGCLTAECHGDLGKARHVHAPVALGECQSCHQTGAGAHPRGGAKASLIAEGDALCLLCHADPRGRHPNVHSALDLGCTACHDPHGGAYSGMLPQPAARLCTTCHENPADAFAVPHRPVKAGTCTLCHRPHAGYGEALLSAPGGDLCLRCHGGVTRGKTHLHTPVEQKDCTACHGAHGGKEKGLLPARGAQLCAECHSGQQSAAVQHTPVREGDCSACHDVHGSAAPFSLPAAGNELCLYCHDDMGHLRGLKNPHPVVEQGCVQCHDPHGDKTRAMLPAAGDALCLECHGDIGRQVAEAQSHHSVVAAEGCVVCHDPHGTGNHKLLHKPDAQVCFDCHAPIEKAVKEATYGHGPVDIGVCWMCHNPHGGPYEPLLNIYYPEEFYTDFNLGNYDLCFACHDHQAFIYERTADLTGFRNGDANLHYLHVNRPVKSRTCKSCHGIHGADQPKLIKSRIPGFGAWEIPIRFEQHDTGATCFVGCHKPKTYDRVKPVRYW</sequence>
<dbReference type="Gene3D" id="3.90.10.10">
    <property type="entry name" value="Cytochrome C3"/>
    <property type="match status" value="3"/>
</dbReference>
<dbReference type="Proteomes" id="UP001060414">
    <property type="component" value="Chromosome"/>
</dbReference>
<accession>A0ABY5ZPL3</accession>
<dbReference type="PANTHER" id="PTHR39425">
    <property type="entry name" value="LIPOPROTEIN CYTOCHROME C"/>
    <property type="match status" value="1"/>
</dbReference>
<reference evidence="2" key="1">
    <citation type="journal article" date="2022" name="Environ. Microbiol.">
        <title>Geoalkalibacter halelectricus SAP #1 sp. nov. possessing extracellular electron transfer and mineral#reducing capabilities from a haloalkaline environment.</title>
        <authorList>
            <person name="Yadav S."/>
            <person name="Singh R."/>
            <person name="Sundharam S.S."/>
            <person name="Chaudhary S."/>
            <person name="Krishnamurthi S."/>
            <person name="Patil S.A."/>
        </authorList>
    </citation>
    <scope>NUCLEOTIDE SEQUENCE</scope>
    <source>
        <strain evidence="2">SAP-1</strain>
    </source>
</reference>
<dbReference type="SUPFAM" id="SSF48695">
    <property type="entry name" value="Multiheme cytochromes"/>
    <property type="match status" value="3"/>
</dbReference>
<dbReference type="InterPro" id="IPR010177">
    <property type="entry name" value="Paired_CXXCH_1"/>
</dbReference>
<feature type="domain" description="Doubled CXXCH motif" evidence="1">
    <location>
        <begin position="348"/>
        <end position="385"/>
    </location>
</feature>
<feature type="domain" description="Doubled CXXCH motif" evidence="1">
    <location>
        <begin position="65"/>
        <end position="108"/>
    </location>
</feature>
<dbReference type="Gene3D" id="1.10.1130.10">
    <property type="entry name" value="Flavocytochrome C3, Chain A"/>
    <property type="match status" value="1"/>
</dbReference>
<feature type="domain" description="Doubled CXXCH motif" evidence="1">
    <location>
        <begin position="116"/>
        <end position="152"/>
    </location>
</feature>
<feature type="domain" description="Doubled CXXCH motif" evidence="1">
    <location>
        <begin position="207"/>
        <end position="245"/>
    </location>
</feature>
<keyword evidence="3" id="KW-1185">Reference proteome</keyword>
<evidence type="ECO:0000313" key="3">
    <source>
        <dbReference type="Proteomes" id="UP001060414"/>
    </source>
</evidence>
<dbReference type="NCBIfam" id="TIGR01905">
    <property type="entry name" value="paired_CXXCH_1"/>
    <property type="match status" value="6"/>
</dbReference>
<proteinExistence type="predicted"/>
<name>A0ABY5ZPL3_9BACT</name>
<dbReference type="Pfam" id="PF09699">
    <property type="entry name" value="Paired_CXXCH_1"/>
    <property type="match status" value="9"/>
</dbReference>
<dbReference type="EMBL" id="CP092109">
    <property type="protein sequence ID" value="UWZ79897.1"/>
    <property type="molecule type" value="Genomic_DNA"/>
</dbReference>
<protein>
    <recommendedName>
        <fullName evidence="1">Doubled CXXCH motif domain-containing protein</fullName>
    </recommendedName>
</protein>
<feature type="domain" description="Doubled CXXCH motif" evidence="1">
    <location>
        <begin position="474"/>
        <end position="500"/>
    </location>
</feature>
<dbReference type="InterPro" id="IPR036280">
    <property type="entry name" value="Multihaem_cyt_sf"/>
</dbReference>
<feature type="domain" description="Doubled CXXCH motif" evidence="1">
    <location>
        <begin position="397"/>
        <end position="448"/>
    </location>
</feature>
<evidence type="ECO:0000259" key="1">
    <source>
        <dbReference type="Pfam" id="PF09699"/>
    </source>
</evidence>
<feature type="domain" description="Doubled CXXCH motif" evidence="1">
    <location>
        <begin position="300"/>
        <end position="336"/>
    </location>
</feature>
<gene>
    <name evidence="2" type="ORF">L9S41_00520</name>
</gene>
<evidence type="ECO:0000313" key="2">
    <source>
        <dbReference type="EMBL" id="UWZ79897.1"/>
    </source>
</evidence>
<organism evidence="2 3">
    <name type="scientific">Geoalkalibacter halelectricus</name>
    <dbReference type="NCBI Taxonomy" id="2847045"/>
    <lineage>
        <taxon>Bacteria</taxon>
        <taxon>Pseudomonadati</taxon>
        <taxon>Thermodesulfobacteriota</taxon>
        <taxon>Desulfuromonadia</taxon>
        <taxon>Desulfuromonadales</taxon>
        <taxon>Geoalkalibacteraceae</taxon>
        <taxon>Geoalkalibacter</taxon>
    </lineage>
</organism>